<evidence type="ECO:0000256" key="1">
    <source>
        <dbReference type="ARBA" id="ARBA00001947"/>
    </source>
</evidence>
<evidence type="ECO:0000313" key="8">
    <source>
        <dbReference type="Proteomes" id="UP000593567"/>
    </source>
</evidence>
<dbReference type="GO" id="GO:0005829">
    <property type="term" value="C:cytosol"/>
    <property type="evidence" value="ECO:0007669"/>
    <property type="project" value="TreeGrafter"/>
</dbReference>
<dbReference type="InterPro" id="IPR050378">
    <property type="entry name" value="Metallo-dep_Hydrolases_sf"/>
</dbReference>
<feature type="region of interest" description="Disordered" evidence="5">
    <location>
        <begin position="117"/>
        <end position="210"/>
    </location>
</feature>
<organism evidence="7 8">
    <name type="scientific">Bugula neritina</name>
    <name type="common">Brown bryozoan</name>
    <name type="synonym">Sertularia neritina</name>
    <dbReference type="NCBI Taxonomy" id="10212"/>
    <lineage>
        <taxon>Eukaryota</taxon>
        <taxon>Metazoa</taxon>
        <taxon>Spiralia</taxon>
        <taxon>Lophotrochozoa</taxon>
        <taxon>Bryozoa</taxon>
        <taxon>Gymnolaemata</taxon>
        <taxon>Cheilostomatida</taxon>
        <taxon>Flustrina</taxon>
        <taxon>Buguloidea</taxon>
        <taxon>Bugulidae</taxon>
        <taxon>Bugula</taxon>
    </lineage>
</organism>
<dbReference type="PANTHER" id="PTHR11647">
    <property type="entry name" value="HYDRANTOINASE/DIHYDROPYRIMIDINASE FAMILY MEMBER"/>
    <property type="match status" value="1"/>
</dbReference>
<dbReference type="Gene3D" id="3.20.20.140">
    <property type="entry name" value="Metal-dependent hydrolases"/>
    <property type="match status" value="1"/>
</dbReference>
<comment type="caution">
    <text evidence="7">The sequence shown here is derived from an EMBL/GenBank/DDBJ whole genome shotgun (WGS) entry which is preliminary data.</text>
</comment>
<accession>A0A7J7JLE8</accession>
<dbReference type="EMBL" id="VXIV02002312">
    <property type="protein sequence ID" value="KAF6026266.1"/>
    <property type="molecule type" value="Genomic_DNA"/>
</dbReference>
<comment type="similarity">
    <text evidence="2">Belongs to the metallo-dependent hydrolases superfamily. Hydantoinase/dihydropyrimidinase family.</text>
</comment>
<dbReference type="Pfam" id="PF01979">
    <property type="entry name" value="Amidohydro_1"/>
    <property type="match status" value="1"/>
</dbReference>
<dbReference type="FunFam" id="3.20.20.140:FF:000174">
    <property type="entry name" value="Dihydropyrimidinase-related protein 2"/>
    <property type="match status" value="1"/>
</dbReference>
<dbReference type="EC" id="3.5.2.2" evidence="4"/>
<dbReference type="SUPFAM" id="SSF51338">
    <property type="entry name" value="Composite domain of metallo-dependent hydrolases"/>
    <property type="match status" value="1"/>
</dbReference>
<proteinExistence type="inferred from homology"/>
<dbReference type="Proteomes" id="UP000593567">
    <property type="component" value="Unassembled WGS sequence"/>
</dbReference>
<evidence type="ECO:0000256" key="3">
    <source>
        <dbReference type="ARBA" id="ARBA00036696"/>
    </source>
</evidence>
<dbReference type="OrthoDB" id="10258955at2759"/>
<feature type="domain" description="Amidohydrolase-related" evidence="6">
    <location>
        <begin position="2"/>
        <end position="77"/>
    </location>
</feature>
<reference evidence="7" key="1">
    <citation type="submission" date="2020-06" db="EMBL/GenBank/DDBJ databases">
        <title>Draft genome of Bugula neritina, a colonial animal packing powerful symbionts and potential medicines.</title>
        <authorList>
            <person name="Rayko M."/>
        </authorList>
    </citation>
    <scope>NUCLEOTIDE SEQUENCE [LARGE SCALE GENOMIC DNA]</scope>
    <source>
        <strain evidence="7">Kwan_BN1</strain>
    </source>
</reference>
<evidence type="ECO:0000256" key="5">
    <source>
        <dbReference type="SAM" id="MobiDB-lite"/>
    </source>
</evidence>
<protein>
    <recommendedName>
        <fullName evidence="4">dihydropyrimidinase</fullName>
        <ecNumber evidence="4">3.5.2.2</ecNumber>
    </recommendedName>
</protein>
<dbReference type="InterPro" id="IPR011059">
    <property type="entry name" value="Metal-dep_hydrolase_composite"/>
</dbReference>
<dbReference type="InterPro" id="IPR006680">
    <property type="entry name" value="Amidohydro-rel"/>
</dbReference>
<dbReference type="GO" id="GO:0004157">
    <property type="term" value="F:dihydropyrimidinase activity"/>
    <property type="evidence" value="ECO:0007669"/>
    <property type="project" value="UniProtKB-EC"/>
</dbReference>
<feature type="compositionally biased region" description="Gly residues" evidence="5">
    <location>
        <begin position="201"/>
        <end position="210"/>
    </location>
</feature>
<evidence type="ECO:0000313" key="7">
    <source>
        <dbReference type="EMBL" id="KAF6026266.1"/>
    </source>
</evidence>
<evidence type="ECO:0000256" key="4">
    <source>
        <dbReference type="ARBA" id="ARBA00039113"/>
    </source>
</evidence>
<sequence length="210" mass="22830">MDVCRFVSITSSAAAKLFNIYPQKGRLAVGSDADIVVWNPSASKTISAKTQLAANDFNIFENVEVHGLPVAVICNGRVSYTEGSVYATPSSGRFVPTPPNSVYVYGRVEARDMSLAPQKVSREPYEGETVSTADTTDGKQSCHETPVKEENVLPTQVSDHFHQRPPTRAGGRNMQESSFSLTGEQFDDRKYSRPSSRVLGPPGGRSSGLW</sequence>
<dbReference type="PANTHER" id="PTHR11647:SF1">
    <property type="entry name" value="COLLAPSIN RESPONSE MEDIATOR PROTEIN"/>
    <property type="match status" value="1"/>
</dbReference>
<comment type="cofactor">
    <cofactor evidence="1">
        <name>Zn(2+)</name>
        <dbReference type="ChEBI" id="CHEBI:29105"/>
    </cofactor>
</comment>
<feature type="compositionally biased region" description="Basic and acidic residues" evidence="5">
    <location>
        <begin position="136"/>
        <end position="151"/>
    </location>
</feature>
<feature type="compositionally biased region" description="Polar residues" evidence="5">
    <location>
        <begin position="174"/>
        <end position="183"/>
    </location>
</feature>
<dbReference type="AlphaFoldDB" id="A0A7J7JLE8"/>
<name>A0A7J7JLE8_BUGNE</name>
<dbReference type="GO" id="GO:0006208">
    <property type="term" value="P:pyrimidine nucleobase catabolic process"/>
    <property type="evidence" value="ECO:0007669"/>
    <property type="project" value="TreeGrafter"/>
</dbReference>
<evidence type="ECO:0000256" key="2">
    <source>
        <dbReference type="ARBA" id="ARBA00008829"/>
    </source>
</evidence>
<comment type="catalytic activity">
    <reaction evidence="3">
        <text>5,6-dihydrouracil + H2O = 3-(carbamoylamino)propanoate + H(+)</text>
        <dbReference type="Rhea" id="RHEA:16121"/>
        <dbReference type="ChEBI" id="CHEBI:11892"/>
        <dbReference type="ChEBI" id="CHEBI:15377"/>
        <dbReference type="ChEBI" id="CHEBI:15378"/>
        <dbReference type="ChEBI" id="CHEBI:15901"/>
        <dbReference type="EC" id="3.5.2.2"/>
    </reaction>
</comment>
<keyword evidence="8" id="KW-1185">Reference proteome</keyword>
<gene>
    <name evidence="7" type="ORF">EB796_015420</name>
</gene>
<evidence type="ECO:0000259" key="6">
    <source>
        <dbReference type="Pfam" id="PF01979"/>
    </source>
</evidence>